<dbReference type="EMBL" id="SPOI01000273">
    <property type="protein sequence ID" value="TIB30092.1"/>
    <property type="molecule type" value="Genomic_DNA"/>
</dbReference>
<comment type="caution">
    <text evidence="2">The sequence shown here is derived from an EMBL/GenBank/DDBJ whole genome shotgun (WGS) entry which is preliminary data.</text>
</comment>
<evidence type="ECO:0000313" key="2">
    <source>
        <dbReference type="EMBL" id="TIB30092.1"/>
    </source>
</evidence>
<reference evidence="2 3" key="1">
    <citation type="submission" date="2019-03" db="EMBL/GenBank/DDBJ databases">
        <title>Sequencing 23 genomes of Wallemia ichthyophaga.</title>
        <authorList>
            <person name="Gostincar C."/>
        </authorList>
    </citation>
    <scope>NUCLEOTIDE SEQUENCE [LARGE SCALE GENOMIC DNA]</scope>
    <source>
        <strain evidence="2 3">EXF-6200</strain>
    </source>
</reference>
<dbReference type="AlphaFoldDB" id="A0A4T0J745"/>
<evidence type="ECO:0000313" key="3">
    <source>
        <dbReference type="Proteomes" id="UP000310689"/>
    </source>
</evidence>
<organism evidence="2 3">
    <name type="scientific">Wallemia ichthyophaga</name>
    <dbReference type="NCBI Taxonomy" id="245174"/>
    <lineage>
        <taxon>Eukaryota</taxon>
        <taxon>Fungi</taxon>
        <taxon>Dikarya</taxon>
        <taxon>Basidiomycota</taxon>
        <taxon>Wallemiomycotina</taxon>
        <taxon>Wallemiomycetes</taxon>
        <taxon>Wallemiales</taxon>
        <taxon>Wallemiaceae</taxon>
        <taxon>Wallemia</taxon>
    </lineage>
</organism>
<sequence length="107" mass="12237">MLMDNSSKQASNFNSSHTSSHSSHSNHSNHSNHSTHSNPPINLKNFGTPQSHRILIDLPRELIRLDRDYRAGEVWQFKSTFPMELEGRIVGSNSLTFKNTYPHLRNP</sequence>
<accession>A0A4T0J745</accession>
<gene>
    <name evidence="2" type="ORF">E3P86_03564</name>
</gene>
<protein>
    <submittedName>
        <fullName evidence="2">Uncharacterized protein</fullName>
    </submittedName>
</protein>
<dbReference type="Proteomes" id="UP000310689">
    <property type="component" value="Unassembled WGS sequence"/>
</dbReference>
<feature type="compositionally biased region" description="Polar residues" evidence="1">
    <location>
        <begin position="1"/>
        <end position="10"/>
    </location>
</feature>
<feature type="compositionally biased region" description="Low complexity" evidence="1">
    <location>
        <begin position="11"/>
        <end position="38"/>
    </location>
</feature>
<name>A0A4T0J745_WALIC</name>
<proteinExistence type="predicted"/>
<evidence type="ECO:0000256" key="1">
    <source>
        <dbReference type="SAM" id="MobiDB-lite"/>
    </source>
</evidence>
<feature type="region of interest" description="Disordered" evidence="1">
    <location>
        <begin position="1"/>
        <end position="47"/>
    </location>
</feature>